<dbReference type="OrthoDB" id="5177904at2"/>
<comment type="cofactor">
    <cofactor evidence="1">
        <name>Zn(2+)</name>
        <dbReference type="ChEBI" id="CHEBI:29105"/>
    </cofactor>
</comment>
<dbReference type="EMBL" id="FZOR01000040">
    <property type="protein sequence ID" value="SNT53378.1"/>
    <property type="molecule type" value="Genomic_DNA"/>
</dbReference>
<evidence type="ECO:0000313" key="7">
    <source>
        <dbReference type="EMBL" id="SNT53378.1"/>
    </source>
</evidence>
<dbReference type="AlphaFoldDB" id="A0A239NGD7"/>
<evidence type="ECO:0000256" key="2">
    <source>
        <dbReference type="ARBA" id="ARBA00007749"/>
    </source>
</evidence>
<evidence type="ECO:0000256" key="1">
    <source>
        <dbReference type="ARBA" id="ARBA00001947"/>
    </source>
</evidence>
<name>A0A239NGD7_9ACTN</name>
<evidence type="ECO:0000259" key="6">
    <source>
        <dbReference type="SMART" id="SM00849"/>
    </source>
</evidence>
<dbReference type="GO" id="GO:0016787">
    <property type="term" value="F:hydrolase activity"/>
    <property type="evidence" value="ECO:0007669"/>
    <property type="project" value="UniProtKB-KW"/>
</dbReference>
<dbReference type="Pfam" id="PF00753">
    <property type="entry name" value="Lactamase_B"/>
    <property type="match status" value="1"/>
</dbReference>
<dbReference type="CDD" id="cd07729">
    <property type="entry name" value="AHL_lactonase_MBL-fold"/>
    <property type="match status" value="1"/>
</dbReference>
<dbReference type="Proteomes" id="UP000198318">
    <property type="component" value="Unassembled WGS sequence"/>
</dbReference>
<feature type="domain" description="Metallo-beta-lactamase" evidence="6">
    <location>
        <begin position="34"/>
        <end position="240"/>
    </location>
</feature>
<organism evidence="7 8">
    <name type="scientific">Actinomadura meyerae</name>
    <dbReference type="NCBI Taxonomy" id="240840"/>
    <lineage>
        <taxon>Bacteria</taxon>
        <taxon>Bacillati</taxon>
        <taxon>Actinomycetota</taxon>
        <taxon>Actinomycetes</taxon>
        <taxon>Streptosporangiales</taxon>
        <taxon>Thermomonosporaceae</taxon>
        <taxon>Actinomadura</taxon>
    </lineage>
</organism>
<keyword evidence="3" id="KW-0479">Metal-binding</keyword>
<dbReference type="PANTHER" id="PTHR42978:SF7">
    <property type="entry name" value="METALLO-HYDROLASE RV2300C-RELATED"/>
    <property type="match status" value="1"/>
</dbReference>
<gene>
    <name evidence="7" type="ORF">SAMN05443665_104023</name>
</gene>
<keyword evidence="5" id="KW-0862">Zinc</keyword>
<dbReference type="InterPro" id="IPR036866">
    <property type="entry name" value="RibonucZ/Hydroxyglut_hydro"/>
</dbReference>
<keyword evidence="8" id="KW-1185">Reference proteome</keyword>
<evidence type="ECO:0000256" key="4">
    <source>
        <dbReference type="ARBA" id="ARBA00022801"/>
    </source>
</evidence>
<dbReference type="InterPro" id="IPR001279">
    <property type="entry name" value="Metallo-B-lactamas"/>
</dbReference>
<dbReference type="InterPro" id="IPR051013">
    <property type="entry name" value="MBL_superfamily_lactonases"/>
</dbReference>
<dbReference type="Gene3D" id="3.60.15.10">
    <property type="entry name" value="Ribonuclease Z/Hydroxyacylglutathione hydrolase-like"/>
    <property type="match status" value="1"/>
</dbReference>
<evidence type="ECO:0000256" key="3">
    <source>
        <dbReference type="ARBA" id="ARBA00022723"/>
    </source>
</evidence>
<dbReference type="SUPFAM" id="SSF56281">
    <property type="entry name" value="Metallo-hydrolase/oxidoreductase"/>
    <property type="match status" value="1"/>
</dbReference>
<dbReference type="RefSeq" id="WP_089329716.1">
    <property type="nucleotide sequence ID" value="NZ_FZOR01000040.1"/>
</dbReference>
<accession>A0A239NGD7</accession>
<keyword evidence="4" id="KW-0378">Hydrolase</keyword>
<dbReference type="GO" id="GO:0046872">
    <property type="term" value="F:metal ion binding"/>
    <property type="evidence" value="ECO:0007669"/>
    <property type="project" value="UniProtKB-KW"/>
</dbReference>
<evidence type="ECO:0000256" key="5">
    <source>
        <dbReference type="ARBA" id="ARBA00022833"/>
    </source>
</evidence>
<protein>
    <submittedName>
        <fullName evidence="7">Glyoxylase, beta-lactamase superfamily II</fullName>
    </submittedName>
</protein>
<evidence type="ECO:0000313" key="8">
    <source>
        <dbReference type="Proteomes" id="UP000198318"/>
    </source>
</evidence>
<reference evidence="7 8" key="1">
    <citation type="submission" date="2017-06" db="EMBL/GenBank/DDBJ databases">
        <authorList>
            <person name="Kim H.J."/>
            <person name="Triplett B.A."/>
        </authorList>
    </citation>
    <scope>NUCLEOTIDE SEQUENCE [LARGE SCALE GENOMIC DNA]</scope>
    <source>
        <strain evidence="7 8">DSM 44715</strain>
    </source>
</reference>
<sequence>MSLRIHALPVGVLHNFPTAALTYQRGWGQVQDVPQIMFVITGGPRPVVVDTGTPDAGFVREHHGYDFERPDDQHPRAVLDRIGVDPLDVELVINTHLHWDHCGNNALFANARFVVQKAELEYARNPLEPTRVAFENTNVIDPPWMPVEDRIDAVDGDADVAPGLSVVRLPGHTPGSQGVLVDTGAGGRFLIAGDCVNLYRNWEGDGTLRHIVGGSLMDLRAHLDSFTRIEGLGAEVIPSHDPLVLERGVFG</sequence>
<dbReference type="SMART" id="SM00849">
    <property type="entry name" value="Lactamase_B"/>
    <property type="match status" value="1"/>
</dbReference>
<dbReference type="PANTHER" id="PTHR42978">
    <property type="entry name" value="QUORUM-QUENCHING LACTONASE YTNP-RELATED-RELATED"/>
    <property type="match status" value="1"/>
</dbReference>
<comment type="similarity">
    <text evidence="2">Belongs to the metallo-beta-lactamase superfamily.</text>
</comment>
<proteinExistence type="inferred from homology"/>